<keyword evidence="2 4" id="KW-0238">DNA-binding</keyword>
<dbReference type="Gene3D" id="1.10.10.60">
    <property type="entry name" value="Homeodomain-like"/>
    <property type="match status" value="1"/>
</dbReference>
<dbReference type="SUPFAM" id="SSF48498">
    <property type="entry name" value="Tetracyclin repressor-like, C-terminal domain"/>
    <property type="match status" value="1"/>
</dbReference>
<evidence type="ECO:0000313" key="7">
    <source>
        <dbReference type="Proteomes" id="UP000192934"/>
    </source>
</evidence>
<evidence type="ECO:0000256" key="3">
    <source>
        <dbReference type="ARBA" id="ARBA00023163"/>
    </source>
</evidence>
<keyword evidence="3" id="KW-0804">Transcription</keyword>
<dbReference type="PANTHER" id="PTHR30055">
    <property type="entry name" value="HTH-TYPE TRANSCRIPTIONAL REGULATOR RUTR"/>
    <property type="match status" value="1"/>
</dbReference>
<dbReference type="InterPro" id="IPR050109">
    <property type="entry name" value="HTH-type_TetR-like_transc_reg"/>
</dbReference>
<evidence type="ECO:0000256" key="1">
    <source>
        <dbReference type="ARBA" id="ARBA00023015"/>
    </source>
</evidence>
<dbReference type="InterPro" id="IPR001647">
    <property type="entry name" value="HTH_TetR"/>
</dbReference>
<name>A0A1X7GZV6_9SPHN</name>
<dbReference type="PRINTS" id="PR00455">
    <property type="entry name" value="HTHTETR"/>
</dbReference>
<gene>
    <name evidence="6" type="ORF">SAMN06295910_2581</name>
</gene>
<feature type="DNA-binding region" description="H-T-H motif" evidence="4">
    <location>
        <begin position="45"/>
        <end position="64"/>
    </location>
</feature>
<dbReference type="Pfam" id="PF17932">
    <property type="entry name" value="TetR_C_24"/>
    <property type="match status" value="1"/>
</dbReference>
<protein>
    <submittedName>
        <fullName evidence="6">Transcriptional regulator, TetR family</fullName>
    </submittedName>
</protein>
<dbReference type="GO" id="GO:0000976">
    <property type="term" value="F:transcription cis-regulatory region binding"/>
    <property type="evidence" value="ECO:0007669"/>
    <property type="project" value="TreeGrafter"/>
</dbReference>
<dbReference type="SUPFAM" id="SSF46689">
    <property type="entry name" value="Homeodomain-like"/>
    <property type="match status" value="1"/>
</dbReference>
<dbReference type="Pfam" id="PF00440">
    <property type="entry name" value="TetR_N"/>
    <property type="match status" value="1"/>
</dbReference>
<dbReference type="InterPro" id="IPR009057">
    <property type="entry name" value="Homeodomain-like_sf"/>
</dbReference>
<keyword evidence="7" id="KW-1185">Reference proteome</keyword>
<evidence type="ECO:0000256" key="2">
    <source>
        <dbReference type="ARBA" id="ARBA00023125"/>
    </source>
</evidence>
<keyword evidence="1" id="KW-0805">Transcription regulation</keyword>
<dbReference type="Proteomes" id="UP000192934">
    <property type="component" value="Chromosome I"/>
</dbReference>
<evidence type="ECO:0000256" key="4">
    <source>
        <dbReference type="PROSITE-ProRule" id="PRU00335"/>
    </source>
</evidence>
<proteinExistence type="predicted"/>
<sequence>MIFAQPRAKAWAMARPQSPDYDKRRDAIVAAAAQLYARRGFDGTSIAELAKAGGFSKSLVYHYFPSKEDILDAVMEEHLDALVEEAETASRAGGADTQLRALARGFLRRYVGAEDRHKVLLNELDKLAPERRAAVVAKQRRIIATVEGLIATLNPERAAEALPLAMLFFGMINWTHTWFRPKGPTDTDRLADMAVERMLA</sequence>
<dbReference type="InterPro" id="IPR036271">
    <property type="entry name" value="Tet_transcr_reg_TetR-rel_C_sf"/>
</dbReference>
<dbReference type="AlphaFoldDB" id="A0A1X7GZV6"/>
<dbReference type="PROSITE" id="PS50977">
    <property type="entry name" value="HTH_TETR_2"/>
    <property type="match status" value="1"/>
</dbReference>
<reference evidence="7" key="1">
    <citation type="submission" date="2017-04" db="EMBL/GenBank/DDBJ databases">
        <authorList>
            <person name="Varghese N."/>
            <person name="Submissions S."/>
        </authorList>
    </citation>
    <scope>NUCLEOTIDE SEQUENCE [LARGE SCALE GENOMIC DNA]</scope>
    <source>
        <strain evidence="7">Dd16</strain>
    </source>
</reference>
<dbReference type="STRING" id="941907.SAMN06295910_2581"/>
<dbReference type="GO" id="GO:0003700">
    <property type="term" value="F:DNA-binding transcription factor activity"/>
    <property type="evidence" value="ECO:0007669"/>
    <property type="project" value="TreeGrafter"/>
</dbReference>
<dbReference type="InterPro" id="IPR041490">
    <property type="entry name" value="KstR2_TetR_C"/>
</dbReference>
<evidence type="ECO:0000259" key="5">
    <source>
        <dbReference type="PROSITE" id="PS50977"/>
    </source>
</evidence>
<evidence type="ECO:0000313" key="6">
    <source>
        <dbReference type="EMBL" id="SMF77363.1"/>
    </source>
</evidence>
<dbReference type="PANTHER" id="PTHR30055:SF234">
    <property type="entry name" value="HTH-TYPE TRANSCRIPTIONAL REGULATOR BETI"/>
    <property type="match status" value="1"/>
</dbReference>
<accession>A0A1X7GZV6</accession>
<feature type="domain" description="HTH tetR-type" evidence="5">
    <location>
        <begin position="22"/>
        <end position="82"/>
    </location>
</feature>
<organism evidence="6 7">
    <name type="scientific">Allosphingosinicella indica</name>
    <dbReference type="NCBI Taxonomy" id="941907"/>
    <lineage>
        <taxon>Bacteria</taxon>
        <taxon>Pseudomonadati</taxon>
        <taxon>Pseudomonadota</taxon>
        <taxon>Alphaproteobacteria</taxon>
        <taxon>Sphingomonadales</taxon>
        <taxon>Sphingomonadaceae</taxon>
        <taxon>Allosphingosinicella</taxon>
    </lineage>
</organism>
<dbReference type="EMBL" id="LT840185">
    <property type="protein sequence ID" value="SMF77363.1"/>
    <property type="molecule type" value="Genomic_DNA"/>
</dbReference>
<dbReference type="Gene3D" id="1.10.357.10">
    <property type="entry name" value="Tetracycline Repressor, domain 2"/>
    <property type="match status" value="1"/>
</dbReference>